<dbReference type="EMBL" id="GBXM01025042">
    <property type="protein sequence ID" value="JAH83535.1"/>
    <property type="molecule type" value="Transcribed_RNA"/>
</dbReference>
<protein>
    <submittedName>
        <fullName evidence="1">Uncharacterized protein</fullName>
    </submittedName>
</protein>
<accession>A0A0E9W1T8</accession>
<reference evidence="1" key="2">
    <citation type="journal article" date="2015" name="Fish Shellfish Immunol.">
        <title>Early steps in the European eel (Anguilla anguilla)-Vibrio vulnificus interaction in the gills: Role of the RtxA13 toxin.</title>
        <authorList>
            <person name="Callol A."/>
            <person name="Pajuelo D."/>
            <person name="Ebbesson L."/>
            <person name="Teles M."/>
            <person name="MacKenzie S."/>
            <person name="Amaro C."/>
        </authorList>
    </citation>
    <scope>NUCLEOTIDE SEQUENCE</scope>
</reference>
<organism evidence="1">
    <name type="scientific">Anguilla anguilla</name>
    <name type="common">European freshwater eel</name>
    <name type="synonym">Muraena anguilla</name>
    <dbReference type="NCBI Taxonomy" id="7936"/>
    <lineage>
        <taxon>Eukaryota</taxon>
        <taxon>Metazoa</taxon>
        <taxon>Chordata</taxon>
        <taxon>Craniata</taxon>
        <taxon>Vertebrata</taxon>
        <taxon>Euteleostomi</taxon>
        <taxon>Actinopterygii</taxon>
        <taxon>Neopterygii</taxon>
        <taxon>Teleostei</taxon>
        <taxon>Anguilliformes</taxon>
        <taxon>Anguillidae</taxon>
        <taxon>Anguilla</taxon>
    </lineage>
</organism>
<name>A0A0E9W1T8_ANGAN</name>
<proteinExistence type="predicted"/>
<evidence type="ECO:0000313" key="1">
    <source>
        <dbReference type="EMBL" id="JAH83535.1"/>
    </source>
</evidence>
<dbReference type="AlphaFoldDB" id="A0A0E9W1T8"/>
<sequence>MAFKGGIVLLYDSFPFRSCAEVAQTCNILYMRRDAIFKKCIHLFSTTTSAAPCPRN</sequence>
<reference evidence="1" key="1">
    <citation type="submission" date="2014-11" db="EMBL/GenBank/DDBJ databases">
        <authorList>
            <person name="Amaro Gonzalez C."/>
        </authorList>
    </citation>
    <scope>NUCLEOTIDE SEQUENCE</scope>
</reference>